<accession>J4W765</accession>
<proteinExistence type="predicted"/>
<reference evidence="3 4" key="1">
    <citation type="journal article" date="2012" name="Sci. Rep.">
        <title>Genomic perspectives on the evolution of fungal entomopathogenicity in Beauveria bassiana.</title>
        <authorList>
            <person name="Xiao G."/>
            <person name="Ying S.H."/>
            <person name="Zheng P."/>
            <person name="Wang Z.L."/>
            <person name="Zhang S."/>
            <person name="Xie X.Q."/>
            <person name="Shang Y."/>
            <person name="St Leger R.J."/>
            <person name="Zhao G.P."/>
            <person name="Wang C."/>
            <person name="Feng M.G."/>
        </authorList>
    </citation>
    <scope>NUCLEOTIDE SEQUENCE [LARGE SCALE GENOMIC DNA]</scope>
    <source>
        <strain evidence="3 4">ARSEF 2860</strain>
    </source>
</reference>
<dbReference type="OrthoDB" id="3527137at2759"/>
<dbReference type="GeneID" id="19888103"/>
<keyword evidence="4" id="KW-1185">Reference proteome</keyword>
<evidence type="ECO:0000256" key="1">
    <source>
        <dbReference type="SAM" id="MobiDB-lite"/>
    </source>
</evidence>
<evidence type="ECO:0000313" key="4">
    <source>
        <dbReference type="Proteomes" id="UP000002762"/>
    </source>
</evidence>
<dbReference type="Proteomes" id="UP000002762">
    <property type="component" value="Unassembled WGS sequence"/>
</dbReference>
<evidence type="ECO:0000259" key="2">
    <source>
        <dbReference type="Pfam" id="PF24968"/>
    </source>
</evidence>
<dbReference type="RefSeq" id="XP_008598410.1">
    <property type="nucleotide sequence ID" value="XM_008600188.1"/>
</dbReference>
<evidence type="ECO:0000313" key="3">
    <source>
        <dbReference type="EMBL" id="EJP66120.1"/>
    </source>
</evidence>
<dbReference type="EMBL" id="JH725161">
    <property type="protein sequence ID" value="EJP66120.1"/>
    <property type="molecule type" value="Genomic_DNA"/>
</dbReference>
<dbReference type="InterPro" id="IPR056672">
    <property type="entry name" value="DUF7770"/>
</dbReference>
<dbReference type="AlphaFoldDB" id="J4W765"/>
<gene>
    <name evidence="3" type="ORF">BBA_05091</name>
</gene>
<name>J4W765_BEAB2</name>
<sequence>MGETPMDLASMDKHWNFSNFEETDIAAYVVAVCICGYSDMADMAPLRLRRDSDHDPVFDSDGEDSVMRGTSRGSESILHIPPGTPNHWALLLELQGGQGRAVKLEASPAWQPERPAREGTILVTSLAAGWHHGDAIVKRLRFTVVTPEMTVQAVIENICHNARHRYLFTDAGEGSRYWVRTVMGDLEEAEVLREGDADDAEEVLSVVWRRRGDDAAYMPEPERSSIRRGMFTDWTIRGPMNKGLFRSLGGQATLRSLDDVVPCLPPTYLPRGLQDMRVNPHSAAVHRINGQFTICAFPLCFSVEEGGEGEKAIGAEKQHYEESI</sequence>
<feature type="region of interest" description="Disordered" evidence="1">
    <location>
        <begin position="51"/>
        <end position="70"/>
    </location>
</feature>
<dbReference type="Pfam" id="PF24968">
    <property type="entry name" value="DUF7770"/>
    <property type="match status" value="1"/>
</dbReference>
<dbReference type="InParanoid" id="J4W765"/>
<protein>
    <recommendedName>
        <fullName evidence="2">DUF7770 domain-containing protein</fullName>
    </recommendedName>
</protein>
<organism evidence="3 4">
    <name type="scientific">Beauveria bassiana (strain ARSEF 2860)</name>
    <name type="common">White muscardine disease fungus</name>
    <name type="synonym">Tritirachium shiotae</name>
    <dbReference type="NCBI Taxonomy" id="655819"/>
    <lineage>
        <taxon>Eukaryota</taxon>
        <taxon>Fungi</taxon>
        <taxon>Dikarya</taxon>
        <taxon>Ascomycota</taxon>
        <taxon>Pezizomycotina</taxon>
        <taxon>Sordariomycetes</taxon>
        <taxon>Hypocreomycetidae</taxon>
        <taxon>Hypocreales</taxon>
        <taxon>Cordycipitaceae</taxon>
        <taxon>Beauveria</taxon>
    </lineage>
</organism>
<feature type="domain" description="DUF7770" evidence="2">
    <location>
        <begin position="85"/>
        <end position="231"/>
    </location>
</feature>
<dbReference type="HOGENOM" id="CLU_074381_0_0_1"/>